<organism evidence="2 3">
    <name type="scientific">Arachis hypogaea</name>
    <name type="common">Peanut</name>
    <dbReference type="NCBI Taxonomy" id="3818"/>
    <lineage>
        <taxon>Eukaryota</taxon>
        <taxon>Viridiplantae</taxon>
        <taxon>Streptophyta</taxon>
        <taxon>Embryophyta</taxon>
        <taxon>Tracheophyta</taxon>
        <taxon>Spermatophyta</taxon>
        <taxon>Magnoliopsida</taxon>
        <taxon>eudicotyledons</taxon>
        <taxon>Gunneridae</taxon>
        <taxon>Pentapetalae</taxon>
        <taxon>rosids</taxon>
        <taxon>fabids</taxon>
        <taxon>Fabales</taxon>
        <taxon>Fabaceae</taxon>
        <taxon>Papilionoideae</taxon>
        <taxon>50 kb inversion clade</taxon>
        <taxon>dalbergioids sensu lato</taxon>
        <taxon>Dalbergieae</taxon>
        <taxon>Pterocarpus clade</taxon>
        <taxon>Arachis</taxon>
    </lineage>
</organism>
<dbReference type="Proteomes" id="UP000289738">
    <property type="component" value="Chromosome B08"/>
</dbReference>
<dbReference type="Pfam" id="PF14372">
    <property type="entry name" value="hAT-like_RNase-H"/>
    <property type="match status" value="1"/>
</dbReference>
<dbReference type="GO" id="GO:0003677">
    <property type="term" value="F:DNA binding"/>
    <property type="evidence" value="ECO:0007669"/>
    <property type="project" value="InterPro"/>
</dbReference>
<evidence type="ECO:0000313" key="3">
    <source>
        <dbReference type="Proteomes" id="UP000289738"/>
    </source>
</evidence>
<protein>
    <recommendedName>
        <fullName evidence="1">hAT-like transposase RNase-H fold domain-containing protein</fullName>
    </recommendedName>
</protein>
<feature type="domain" description="hAT-like transposase RNase-H fold" evidence="1">
    <location>
        <begin position="133"/>
        <end position="234"/>
    </location>
</feature>
<dbReference type="SUPFAM" id="SSF53098">
    <property type="entry name" value="Ribonuclease H-like"/>
    <property type="match status" value="1"/>
</dbReference>
<dbReference type="PANTHER" id="PTHR23272:SF161">
    <property type="entry name" value="ZINC FINGER BED DOMAIN-CONTAINING PROTEIN RICESLEEPER 1-LIKE"/>
    <property type="match status" value="1"/>
</dbReference>
<accession>A0A444XYD6</accession>
<keyword evidence="3" id="KW-1185">Reference proteome</keyword>
<dbReference type="PANTHER" id="PTHR23272">
    <property type="entry name" value="BED FINGER-RELATED"/>
    <property type="match status" value="1"/>
</dbReference>
<evidence type="ECO:0000313" key="2">
    <source>
        <dbReference type="EMBL" id="RYQ94692.1"/>
    </source>
</evidence>
<reference evidence="2 3" key="1">
    <citation type="submission" date="2019-01" db="EMBL/GenBank/DDBJ databases">
        <title>Sequencing of cultivated peanut Arachis hypogaea provides insights into genome evolution and oil improvement.</title>
        <authorList>
            <person name="Chen X."/>
        </authorList>
    </citation>
    <scope>NUCLEOTIDE SEQUENCE [LARGE SCALE GENOMIC DNA]</scope>
    <source>
        <strain evidence="3">cv. Fuhuasheng</strain>
        <tissue evidence="2">Leaves</tissue>
    </source>
</reference>
<gene>
    <name evidence="2" type="ORF">Ahy_B08g089633</name>
</gene>
<evidence type="ECO:0000259" key="1">
    <source>
        <dbReference type="Pfam" id="PF14372"/>
    </source>
</evidence>
<dbReference type="EMBL" id="SDMP01000018">
    <property type="protein sequence ID" value="RYQ94692.1"/>
    <property type="molecule type" value="Genomic_DNA"/>
</dbReference>
<dbReference type="AlphaFoldDB" id="A0A444XYD6"/>
<name>A0A444XYD6_ARAHY</name>
<sequence>MHMRCCAHILNLIVGDGMKEIDSSITKIRIACKVFRSSSVRMQAFKKCVQEANITSKASVVLDVPTRWNSTYLMLEAAEKFESAFSRLSYQDSFYLLALESEGGPLDANDWKRARVFVKFLKIFYDTTLTFSDSLNVTCNNFFNKLCDIQKILNKWRKSNDVGLQKMATQMKVKLDKYWEGDGINYFLFVAIFLDPRYKYEYVEFCLNRVYGLNQSKDMLKKLKDIIHKLFEYYSMIYSLPDGSSSDSFNSNIASHDHGGENAIEEEDGFEDEFRMRVKKKQGEVKRNELERYMKMMWRITFPVLTFCVGGN</sequence>
<dbReference type="InterPro" id="IPR012337">
    <property type="entry name" value="RNaseH-like_sf"/>
</dbReference>
<dbReference type="STRING" id="3818.A0A444XYD6"/>
<proteinExistence type="predicted"/>
<comment type="caution">
    <text evidence="2">The sequence shown here is derived from an EMBL/GenBank/DDBJ whole genome shotgun (WGS) entry which is preliminary data.</text>
</comment>
<dbReference type="InterPro" id="IPR025525">
    <property type="entry name" value="hAT-like_transposase_RNase-H"/>
</dbReference>